<dbReference type="GO" id="GO:0046872">
    <property type="term" value="F:metal ion binding"/>
    <property type="evidence" value="ECO:0007669"/>
    <property type="project" value="InterPro"/>
</dbReference>
<keyword evidence="1" id="KW-0732">Signal</keyword>
<dbReference type="EnsemblPlants" id="KEH26090">
    <property type="protein sequence ID" value="KEH26090"/>
    <property type="gene ID" value="MTR_6g044562"/>
</dbReference>
<evidence type="ECO:0000313" key="4">
    <source>
        <dbReference type="EMBL" id="KEH26092.1"/>
    </source>
</evidence>
<evidence type="ECO:0000313" key="8">
    <source>
        <dbReference type="Proteomes" id="UP000002051"/>
    </source>
</evidence>
<dbReference type="Proteomes" id="UP000002051">
    <property type="component" value="Chromosome 6"/>
</dbReference>
<evidence type="ECO:0000313" key="5">
    <source>
        <dbReference type="EMBL" id="RHN51340.1"/>
    </source>
</evidence>
<dbReference type="Pfam" id="PF07127">
    <property type="entry name" value="Nodulin_late"/>
    <property type="match status" value="1"/>
</dbReference>
<dbReference type="EMBL" id="OR361686">
    <property type="protein sequence ID" value="WLR90749.1"/>
    <property type="molecule type" value="mRNA"/>
</dbReference>
<evidence type="ECO:0000259" key="2">
    <source>
        <dbReference type="Pfam" id="PF07127"/>
    </source>
</evidence>
<gene>
    <name evidence="3" type="ordered locus">MTR_6g044562</name>
    <name evidence="4" type="ordered locus">MTR_6g044575</name>
    <name evidence="5" type="ORF">MtrunA17_Chr6g0467511</name>
</gene>
<dbReference type="InterPro" id="IPR009810">
    <property type="entry name" value="Nodulin_late_dom"/>
</dbReference>
<dbReference type="EMBL" id="OR361690">
    <property type="protein sequence ID" value="WLR90753.1"/>
    <property type="molecule type" value="mRNA"/>
</dbReference>
<sequence length="69" mass="8133">MANDLKFIYVIISFLSMFLVTKEVDGAFAGWIKCKVDEDCPNVFTYSYYKCVNELCEIFLREIPKKPYM</sequence>
<dbReference type="EMBL" id="OR361700">
    <property type="protein sequence ID" value="WLR90763.1"/>
    <property type="molecule type" value="mRNA"/>
</dbReference>
<dbReference type="HOGENOM" id="CLU_181053_1_2_1"/>
<keyword evidence="8" id="KW-1185">Reference proteome</keyword>
<dbReference type="AlphaFoldDB" id="A0A072UJR7"/>
<dbReference type="PaxDb" id="3880-AES75421"/>
<dbReference type="EMBL" id="CM001222">
    <property type="protein sequence ID" value="KEH26092.1"/>
    <property type="molecule type" value="Genomic_DNA"/>
</dbReference>
<evidence type="ECO:0000313" key="3">
    <source>
        <dbReference type="EMBL" id="KEH26090.1"/>
    </source>
</evidence>
<reference evidence="7" key="3">
    <citation type="submission" date="2015-04" db="UniProtKB">
        <authorList>
            <consortium name="EnsemblPlants"/>
        </authorList>
    </citation>
    <scope>IDENTIFICATION</scope>
    <source>
        <strain evidence="7">cv. Jemalong A17</strain>
    </source>
</reference>
<proteinExistence type="evidence at transcript level"/>
<accession>A0A072UJR7</accession>
<dbReference type="EMBL" id="OR361687">
    <property type="protein sequence ID" value="WLR90750.1"/>
    <property type="molecule type" value="mRNA"/>
</dbReference>
<name>A0A072UJR7_MEDTR</name>
<evidence type="ECO:0000256" key="1">
    <source>
        <dbReference type="SAM" id="SignalP"/>
    </source>
</evidence>
<reference evidence="3 8" key="1">
    <citation type="journal article" date="2011" name="Nature">
        <title>The Medicago genome provides insight into the evolution of rhizobial symbioses.</title>
        <authorList>
            <person name="Young N.D."/>
            <person name="Debelle F."/>
            <person name="Oldroyd G.E."/>
            <person name="Geurts R."/>
            <person name="Cannon S.B."/>
            <person name="Udvardi M.K."/>
            <person name="Benedito V.A."/>
            <person name="Mayer K.F."/>
            <person name="Gouzy J."/>
            <person name="Schoof H."/>
            <person name="Van de Peer Y."/>
            <person name="Proost S."/>
            <person name="Cook D.R."/>
            <person name="Meyers B.C."/>
            <person name="Spannagl M."/>
            <person name="Cheung F."/>
            <person name="De Mita S."/>
            <person name="Krishnakumar V."/>
            <person name="Gundlach H."/>
            <person name="Zhou S."/>
            <person name="Mudge J."/>
            <person name="Bharti A.K."/>
            <person name="Murray J.D."/>
            <person name="Naoumkina M.A."/>
            <person name="Rosen B."/>
            <person name="Silverstein K.A."/>
            <person name="Tang H."/>
            <person name="Rombauts S."/>
            <person name="Zhao P.X."/>
            <person name="Zhou P."/>
            <person name="Barbe V."/>
            <person name="Bardou P."/>
            <person name="Bechner M."/>
            <person name="Bellec A."/>
            <person name="Berger A."/>
            <person name="Berges H."/>
            <person name="Bidwell S."/>
            <person name="Bisseling T."/>
            <person name="Choisne N."/>
            <person name="Couloux A."/>
            <person name="Denny R."/>
            <person name="Deshpande S."/>
            <person name="Dai X."/>
            <person name="Doyle J.J."/>
            <person name="Dudez A.M."/>
            <person name="Farmer A.D."/>
            <person name="Fouteau S."/>
            <person name="Franken C."/>
            <person name="Gibelin C."/>
            <person name="Gish J."/>
            <person name="Goldstein S."/>
            <person name="Gonzalez A.J."/>
            <person name="Green P.J."/>
            <person name="Hallab A."/>
            <person name="Hartog M."/>
            <person name="Hua A."/>
            <person name="Humphray S.J."/>
            <person name="Jeong D.H."/>
            <person name="Jing Y."/>
            <person name="Jocker A."/>
            <person name="Kenton S.M."/>
            <person name="Kim D.J."/>
            <person name="Klee K."/>
            <person name="Lai H."/>
            <person name="Lang C."/>
            <person name="Lin S."/>
            <person name="Macmil S.L."/>
            <person name="Magdelenat G."/>
            <person name="Matthews L."/>
            <person name="McCorrison J."/>
            <person name="Monaghan E.L."/>
            <person name="Mun J.H."/>
            <person name="Najar F.Z."/>
            <person name="Nicholson C."/>
            <person name="Noirot C."/>
            <person name="O'Bleness M."/>
            <person name="Paule C.R."/>
            <person name="Poulain J."/>
            <person name="Prion F."/>
            <person name="Qin B."/>
            <person name="Qu C."/>
            <person name="Retzel E.F."/>
            <person name="Riddle C."/>
            <person name="Sallet E."/>
            <person name="Samain S."/>
            <person name="Samson N."/>
            <person name="Sanders I."/>
            <person name="Saurat O."/>
            <person name="Scarpelli C."/>
            <person name="Schiex T."/>
            <person name="Segurens B."/>
            <person name="Severin A.J."/>
            <person name="Sherrier D.J."/>
            <person name="Shi R."/>
            <person name="Sims S."/>
            <person name="Singer S.R."/>
            <person name="Sinharoy S."/>
            <person name="Sterck L."/>
            <person name="Viollet A."/>
            <person name="Wang B.B."/>
            <person name="Wang K."/>
            <person name="Wang M."/>
            <person name="Wang X."/>
            <person name="Warfsmann J."/>
            <person name="Weissenbach J."/>
            <person name="White D.D."/>
            <person name="White J.D."/>
            <person name="Wiley G.B."/>
            <person name="Wincker P."/>
            <person name="Xing Y."/>
            <person name="Yang L."/>
            <person name="Yao Z."/>
            <person name="Ying F."/>
            <person name="Zhai J."/>
            <person name="Zhou L."/>
            <person name="Zuber A."/>
            <person name="Denarie J."/>
            <person name="Dixon R.A."/>
            <person name="May G.D."/>
            <person name="Schwartz D.C."/>
            <person name="Rogers J."/>
            <person name="Quetier F."/>
            <person name="Town C.D."/>
            <person name="Roe B.A."/>
        </authorList>
    </citation>
    <scope>NUCLEOTIDE SEQUENCE [LARGE SCALE GENOMIC DNA]</scope>
    <source>
        <strain evidence="3">A17</strain>
        <strain evidence="7 8">cv. Jemalong A17</strain>
    </source>
</reference>
<dbReference type="EMBL" id="OR361688">
    <property type="protein sequence ID" value="WLR90751.1"/>
    <property type="molecule type" value="mRNA"/>
</dbReference>
<dbReference type="EMBL" id="OR361685">
    <property type="protein sequence ID" value="WLR90748.1"/>
    <property type="molecule type" value="mRNA"/>
</dbReference>
<feature type="domain" description="Late nodulin" evidence="2">
    <location>
        <begin position="1"/>
        <end position="57"/>
    </location>
</feature>
<reference evidence="6" key="6">
    <citation type="journal article" date="2023" name="Plant Physiol.">
        <title>Nodule-Specific Cysteine-Rich Peptide 343 is required for symbiotic nitrogen fixation in Medicago truncatula.</title>
        <authorList>
            <person name="Zhang R."/>
            <person name="Shen Y."/>
            <person name="He J."/>
            <person name="Zhang C."/>
            <person name="Ma Y."/>
            <person name="Sun C."/>
            <person name="Son X."/>
            <person name="Li L."/>
            <person name="Zhang S."/>
            <person name="Biro J.B."/>
            <person name="Saifi F."/>
            <person name="Kalo P."/>
            <person name="Chen R."/>
        </authorList>
    </citation>
    <scope>NUCLEOTIDE SEQUENCE</scope>
</reference>
<feature type="signal peptide" evidence="1">
    <location>
        <begin position="1"/>
        <end position="26"/>
    </location>
</feature>
<dbReference type="EnsemblPlants" id="KEH26092">
    <property type="protein sequence ID" value="KEH26092"/>
    <property type="gene ID" value="MTR_6g044575"/>
</dbReference>
<evidence type="ECO:0000313" key="6">
    <source>
        <dbReference type="EMBL" id="WLR90748.1"/>
    </source>
</evidence>
<dbReference type="Proteomes" id="UP000265566">
    <property type="component" value="Chromosome 6"/>
</dbReference>
<dbReference type="EMBL" id="OR361689">
    <property type="protein sequence ID" value="WLR90752.1"/>
    <property type="molecule type" value="mRNA"/>
</dbReference>
<evidence type="ECO:0000313" key="7">
    <source>
        <dbReference type="EnsemblPlants" id="KEH26090"/>
    </source>
</evidence>
<feature type="chain" id="PRO_5014499708" evidence="1">
    <location>
        <begin position="27"/>
        <end position="69"/>
    </location>
</feature>
<evidence type="ECO:0000313" key="9">
    <source>
        <dbReference type="Proteomes" id="UP000265566"/>
    </source>
</evidence>
<dbReference type="EMBL" id="PSQE01000006">
    <property type="protein sequence ID" value="RHN51340.1"/>
    <property type="molecule type" value="Genomic_DNA"/>
</dbReference>
<organism evidence="3 8">
    <name type="scientific">Medicago truncatula</name>
    <name type="common">Barrel medic</name>
    <name type="synonym">Medicago tribuloides</name>
    <dbReference type="NCBI Taxonomy" id="3880"/>
    <lineage>
        <taxon>Eukaryota</taxon>
        <taxon>Viridiplantae</taxon>
        <taxon>Streptophyta</taxon>
        <taxon>Embryophyta</taxon>
        <taxon>Tracheophyta</taxon>
        <taxon>Spermatophyta</taxon>
        <taxon>Magnoliopsida</taxon>
        <taxon>eudicotyledons</taxon>
        <taxon>Gunneridae</taxon>
        <taxon>Pentapetalae</taxon>
        <taxon>rosids</taxon>
        <taxon>fabids</taxon>
        <taxon>Fabales</taxon>
        <taxon>Fabaceae</taxon>
        <taxon>Papilionoideae</taxon>
        <taxon>50 kb inversion clade</taxon>
        <taxon>NPAAA clade</taxon>
        <taxon>Hologalegina</taxon>
        <taxon>IRL clade</taxon>
        <taxon>Trifolieae</taxon>
        <taxon>Medicago</taxon>
    </lineage>
</organism>
<protein>
    <submittedName>
        <fullName evidence="3">Nodule Cysteine-Rich (NCR) secreted peptide</fullName>
    </submittedName>
    <submittedName>
        <fullName evidence="6">Nodule-specific cysteine-rich peptide 343</fullName>
    </submittedName>
    <submittedName>
        <fullName evidence="5">Putative Late nodulin</fullName>
    </submittedName>
</protein>
<reference evidence="9" key="4">
    <citation type="journal article" date="2018" name="Nat. Plants">
        <title>Whole-genome landscape of Medicago truncatula symbiotic genes.</title>
        <authorList>
            <person name="Pecrix Y."/>
            <person name="Staton S.E."/>
            <person name="Sallet E."/>
            <person name="Lelandais-Briere C."/>
            <person name="Moreau S."/>
            <person name="Carrere S."/>
            <person name="Blein T."/>
            <person name="Jardinaud M.F."/>
            <person name="Latrasse D."/>
            <person name="Zouine M."/>
            <person name="Zahm M."/>
            <person name="Kreplak J."/>
            <person name="Mayjonade B."/>
            <person name="Satge C."/>
            <person name="Perez M."/>
            <person name="Cauet S."/>
            <person name="Marande W."/>
            <person name="Chantry-Darmon C."/>
            <person name="Lopez-Roques C."/>
            <person name="Bouchez O."/>
            <person name="Berard A."/>
            <person name="Debelle F."/>
            <person name="Munos S."/>
            <person name="Bendahmane A."/>
            <person name="Berges H."/>
            <person name="Niebel A."/>
            <person name="Buitink J."/>
            <person name="Frugier F."/>
            <person name="Benhamed M."/>
            <person name="Crespi M."/>
            <person name="Gouzy J."/>
            <person name="Gamas P."/>
        </authorList>
    </citation>
    <scope>NUCLEOTIDE SEQUENCE [LARGE SCALE GENOMIC DNA]</scope>
    <source>
        <strain evidence="9">cv. Jemalong A17</strain>
    </source>
</reference>
<dbReference type="Gramene" id="rna35764">
    <property type="protein sequence ID" value="RHN51340.1"/>
    <property type="gene ID" value="gene35764"/>
</dbReference>
<dbReference type="EMBL" id="CM001222">
    <property type="protein sequence ID" value="KEH26090.1"/>
    <property type="molecule type" value="Genomic_DNA"/>
</dbReference>
<reference evidence="5" key="5">
    <citation type="journal article" date="2018" name="Nat. Plants">
        <title>Whole-genome landscape of Medicago truncatula symbiotic genes.</title>
        <authorList>
            <person name="Pecrix Y."/>
            <person name="Gamas P."/>
            <person name="Carrere S."/>
        </authorList>
    </citation>
    <scope>NUCLEOTIDE SEQUENCE</scope>
    <source>
        <tissue evidence="5">Leaves</tissue>
    </source>
</reference>
<reference evidence="3 8" key="2">
    <citation type="journal article" date="2014" name="BMC Genomics">
        <title>An improved genome release (version Mt4.0) for the model legume Medicago truncatula.</title>
        <authorList>
            <person name="Tang H."/>
            <person name="Krishnakumar V."/>
            <person name="Bidwell S."/>
            <person name="Rosen B."/>
            <person name="Chan A."/>
            <person name="Zhou S."/>
            <person name="Gentzbittel L."/>
            <person name="Childs K.L."/>
            <person name="Yandell M."/>
            <person name="Gundlach H."/>
            <person name="Mayer K.F."/>
            <person name="Schwartz D.C."/>
            <person name="Town C.D."/>
        </authorList>
    </citation>
    <scope>GENOME REANNOTATION</scope>
    <source>
        <strain evidence="3">A17</strain>
        <strain evidence="7 8">cv. Jemalong A17</strain>
    </source>
</reference>